<evidence type="ECO:0000256" key="3">
    <source>
        <dbReference type="ARBA" id="ARBA00023163"/>
    </source>
</evidence>
<evidence type="ECO:0000313" key="5">
    <source>
        <dbReference type="EMBL" id="PVY43553.1"/>
    </source>
</evidence>
<dbReference type="PANTHER" id="PTHR43280:SF2">
    <property type="entry name" value="HTH-TYPE TRANSCRIPTIONAL REGULATOR EXSA"/>
    <property type="match status" value="1"/>
</dbReference>
<dbReference type="Gene3D" id="1.10.10.60">
    <property type="entry name" value="Homeodomain-like"/>
    <property type="match status" value="2"/>
</dbReference>
<dbReference type="Proteomes" id="UP000245959">
    <property type="component" value="Unassembled WGS sequence"/>
</dbReference>
<dbReference type="EMBL" id="QEKH01000008">
    <property type="protein sequence ID" value="PVY43553.1"/>
    <property type="molecule type" value="Genomic_DNA"/>
</dbReference>
<dbReference type="InterPro" id="IPR009057">
    <property type="entry name" value="Homeodomain-like_sf"/>
</dbReference>
<evidence type="ECO:0000256" key="1">
    <source>
        <dbReference type="ARBA" id="ARBA00023015"/>
    </source>
</evidence>
<proteinExistence type="predicted"/>
<name>A0A2U1B4F3_9BACT</name>
<sequence length="284" mass="32719">MRTDPEKQLRSILETVETLGACRICFHDFYRHILEYIPDVPLFHQNRYCMSMKKMFPEQTQRCIRFDRNAVVRHLELHPGQFFKLCPFQVLELVVPVRKEGALCGVVFLGPFRAAAPLPPDSLITTPKGLPRPVPEQLPPLDRQGMEHLANLGYMLSCCISEIIRDMEQPPAAAPAGRKALIEQFISTNFNKGITLGMLAEFLNLSESRTSRLLKEYFDAGLTELVNRQRLNYAINTLQRAEVSARIAAQRAGFGSVEYFHRLFRRETGMTPQEYRKRHQRSER</sequence>
<organism evidence="5 6">
    <name type="scientific">Victivallis vadensis</name>
    <dbReference type="NCBI Taxonomy" id="172901"/>
    <lineage>
        <taxon>Bacteria</taxon>
        <taxon>Pseudomonadati</taxon>
        <taxon>Lentisphaerota</taxon>
        <taxon>Lentisphaeria</taxon>
        <taxon>Victivallales</taxon>
        <taxon>Victivallaceae</taxon>
        <taxon>Victivallis</taxon>
    </lineage>
</organism>
<evidence type="ECO:0000313" key="6">
    <source>
        <dbReference type="Proteomes" id="UP000245959"/>
    </source>
</evidence>
<reference evidence="5 6" key="1">
    <citation type="submission" date="2018-04" db="EMBL/GenBank/DDBJ databases">
        <title>Genomic Encyclopedia of Type Strains, Phase IV (KMG-IV): sequencing the most valuable type-strain genomes for metagenomic binning, comparative biology and taxonomic classification.</title>
        <authorList>
            <person name="Goeker M."/>
        </authorList>
    </citation>
    <scope>NUCLEOTIDE SEQUENCE [LARGE SCALE GENOMIC DNA]</scope>
    <source>
        <strain evidence="5 6">DSM 14823</strain>
    </source>
</reference>
<dbReference type="SMART" id="SM00342">
    <property type="entry name" value="HTH_ARAC"/>
    <property type="match status" value="1"/>
</dbReference>
<gene>
    <name evidence="5" type="ORF">C8D82_10880</name>
</gene>
<keyword evidence="1" id="KW-0805">Transcription regulation</keyword>
<feature type="domain" description="HTH araC/xylS-type" evidence="4">
    <location>
        <begin position="180"/>
        <end position="278"/>
    </location>
</feature>
<dbReference type="InterPro" id="IPR018060">
    <property type="entry name" value="HTH_AraC"/>
</dbReference>
<evidence type="ECO:0000256" key="2">
    <source>
        <dbReference type="ARBA" id="ARBA00023125"/>
    </source>
</evidence>
<dbReference type="SUPFAM" id="SSF46689">
    <property type="entry name" value="Homeodomain-like"/>
    <property type="match status" value="1"/>
</dbReference>
<dbReference type="OrthoDB" id="9807321at2"/>
<keyword evidence="2 5" id="KW-0238">DNA-binding</keyword>
<keyword evidence="6" id="KW-1185">Reference proteome</keyword>
<comment type="caution">
    <text evidence="5">The sequence shown here is derived from an EMBL/GenBank/DDBJ whole genome shotgun (WGS) entry which is preliminary data.</text>
</comment>
<dbReference type="AlphaFoldDB" id="A0A2U1B4F3"/>
<dbReference type="PANTHER" id="PTHR43280">
    <property type="entry name" value="ARAC-FAMILY TRANSCRIPTIONAL REGULATOR"/>
    <property type="match status" value="1"/>
</dbReference>
<protein>
    <submittedName>
        <fullName evidence="5">AraC-like DNA-binding protein</fullName>
    </submittedName>
</protein>
<dbReference type="Pfam" id="PF12833">
    <property type="entry name" value="HTH_18"/>
    <property type="match status" value="1"/>
</dbReference>
<dbReference type="PROSITE" id="PS01124">
    <property type="entry name" value="HTH_ARAC_FAMILY_2"/>
    <property type="match status" value="1"/>
</dbReference>
<dbReference type="RefSeq" id="WP_116883456.1">
    <property type="nucleotide sequence ID" value="NZ_CABMMC010000138.1"/>
</dbReference>
<evidence type="ECO:0000259" key="4">
    <source>
        <dbReference type="PROSITE" id="PS01124"/>
    </source>
</evidence>
<keyword evidence="3" id="KW-0804">Transcription</keyword>
<dbReference type="GeneID" id="78294762"/>
<dbReference type="GO" id="GO:0003700">
    <property type="term" value="F:DNA-binding transcription factor activity"/>
    <property type="evidence" value="ECO:0007669"/>
    <property type="project" value="InterPro"/>
</dbReference>
<dbReference type="GO" id="GO:0043565">
    <property type="term" value="F:sequence-specific DNA binding"/>
    <property type="evidence" value="ECO:0007669"/>
    <property type="project" value="InterPro"/>
</dbReference>
<accession>A0A2U1B4F3</accession>